<feature type="compositionally biased region" description="Polar residues" evidence="1">
    <location>
        <begin position="32"/>
        <end position="43"/>
    </location>
</feature>
<organism evidence="2 3">
    <name type="scientific">Solanum tuberosum</name>
    <name type="common">Potato</name>
    <dbReference type="NCBI Taxonomy" id="4113"/>
    <lineage>
        <taxon>Eukaryota</taxon>
        <taxon>Viridiplantae</taxon>
        <taxon>Streptophyta</taxon>
        <taxon>Embryophyta</taxon>
        <taxon>Tracheophyta</taxon>
        <taxon>Spermatophyta</taxon>
        <taxon>Magnoliopsida</taxon>
        <taxon>eudicotyledons</taxon>
        <taxon>Gunneridae</taxon>
        <taxon>Pentapetalae</taxon>
        <taxon>asterids</taxon>
        <taxon>lamiids</taxon>
        <taxon>Solanales</taxon>
        <taxon>Solanaceae</taxon>
        <taxon>Solanoideae</taxon>
        <taxon>Solaneae</taxon>
        <taxon>Solanum</taxon>
    </lineage>
</organism>
<dbReference type="InParanoid" id="M1DG34"/>
<dbReference type="HOGENOM" id="CLU_1535185_0_0_1"/>
<dbReference type="PaxDb" id="4113-PGSC0003DMT400088492"/>
<feature type="region of interest" description="Disordered" evidence="1">
    <location>
        <begin position="32"/>
        <end position="97"/>
    </location>
</feature>
<evidence type="ECO:0000256" key="1">
    <source>
        <dbReference type="SAM" id="MobiDB-lite"/>
    </source>
</evidence>
<dbReference type="Proteomes" id="UP000011115">
    <property type="component" value="Unassembled WGS sequence"/>
</dbReference>
<reference evidence="2" key="2">
    <citation type="submission" date="2015-06" db="UniProtKB">
        <authorList>
            <consortium name="EnsemblPlants"/>
        </authorList>
    </citation>
    <scope>IDENTIFICATION</scope>
    <source>
        <strain evidence="2">DM1-3 516 R44</strain>
    </source>
</reference>
<dbReference type="AlphaFoldDB" id="M1DG34"/>
<protein>
    <submittedName>
        <fullName evidence="2">Uncharacterized protein</fullName>
    </submittedName>
</protein>
<dbReference type="Gramene" id="PGSC0003DMT400088492">
    <property type="protein sequence ID" value="PGSC0003DMT400088492"/>
    <property type="gene ID" value="PGSC0003DMG400038063"/>
</dbReference>
<dbReference type="EnsemblPlants" id="PGSC0003DMT400088492">
    <property type="protein sequence ID" value="PGSC0003DMT400088492"/>
    <property type="gene ID" value="PGSC0003DMG400038063"/>
</dbReference>
<keyword evidence="3" id="KW-1185">Reference proteome</keyword>
<reference evidence="3" key="1">
    <citation type="journal article" date="2011" name="Nature">
        <title>Genome sequence and analysis of the tuber crop potato.</title>
        <authorList>
            <consortium name="The Potato Genome Sequencing Consortium"/>
        </authorList>
    </citation>
    <scope>NUCLEOTIDE SEQUENCE [LARGE SCALE GENOMIC DNA]</scope>
    <source>
        <strain evidence="3">cv. DM1-3 516 R44</strain>
    </source>
</reference>
<proteinExistence type="predicted"/>
<evidence type="ECO:0000313" key="3">
    <source>
        <dbReference type="Proteomes" id="UP000011115"/>
    </source>
</evidence>
<evidence type="ECO:0000313" key="2">
    <source>
        <dbReference type="EnsemblPlants" id="PGSC0003DMT400088492"/>
    </source>
</evidence>
<sequence length="175" mass="19660">MCQEGFEQRSAELGANKSSRAVPWAMIPFTGNFTARHPQQQPKEASGIHHKLVHTRVDGSGEESSNGSQGYVPAPLPESGEEAETEAPKEYDAQAESDTDSGAIPMILFVHHREFDLIVIQQIIDCFIKCGQPKITETRVLLADIHSFLDIYRFFLLHQFEWKNNAPGEFSRHIP</sequence>
<accession>M1DG34</accession>
<name>M1DG34_SOLTU</name>